<dbReference type="Pfam" id="PF22936">
    <property type="entry name" value="Pol_BBD"/>
    <property type="match status" value="1"/>
</dbReference>
<feature type="region of interest" description="Disordered" evidence="1">
    <location>
        <begin position="113"/>
        <end position="154"/>
    </location>
</feature>
<gene>
    <name evidence="3" type="ORF">GH714_004152</name>
</gene>
<protein>
    <recommendedName>
        <fullName evidence="2">Retrovirus-related Pol polyprotein from transposon TNT 1-94-like beta-barrel domain-containing protein</fullName>
    </recommendedName>
</protein>
<evidence type="ECO:0000259" key="2">
    <source>
        <dbReference type="Pfam" id="PF22936"/>
    </source>
</evidence>
<dbReference type="EMBL" id="JAAGAX010000001">
    <property type="protein sequence ID" value="KAF2323937.1"/>
    <property type="molecule type" value="Genomic_DNA"/>
</dbReference>
<dbReference type="InterPro" id="IPR054722">
    <property type="entry name" value="PolX-like_BBD"/>
</dbReference>
<evidence type="ECO:0000313" key="3">
    <source>
        <dbReference type="EMBL" id="KAF2323937.1"/>
    </source>
</evidence>
<dbReference type="Proteomes" id="UP000467840">
    <property type="component" value="Chromosome 5"/>
</dbReference>
<sequence length="238" mass="26108">MDKLYLILADSDCDWIIISGVTDHMTFDANDFSKVTQPRRTTIANPNGVTYPVTGAGTVALSSSLALSHTLLVPSLSNKLLSDIPTKDIIGRAPGISTLQEISVETNNRNKMVAGGETIGDVDVSPMSPRVDSMLSESEEKSPHSSIPEVPSHENIYEISSPTTTSSHTKNLELSVGYILPLRHNRGKPPNRYSPDYEERRTKYPIANYVSTQKLSEPLKAFVHTLSSCHVPKAYKKL</sequence>
<evidence type="ECO:0000256" key="1">
    <source>
        <dbReference type="SAM" id="MobiDB-lite"/>
    </source>
</evidence>
<proteinExistence type="predicted"/>
<evidence type="ECO:0000313" key="4">
    <source>
        <dbReference type="Proteomes" id="UP000467840"/>
    </source>
</evidence>
<reference evidence="3 4" key="1">
    <citation type="journal article" date="2020" name="Mol. Plant">
        <title>The Chromosome-Based Rubber Tree Genome Provides New Insights into Spurge Genome Evolution and Rubber Biosynthesis.</title>
        <authorList>
            <person name="Liu J."/>
            <person name="Shi C."/>
            <person name="Shi C.C."/>
            <person name="Li W."/>
            <person name="Zhang Q.J."/>
            <person name="Zhang Y."/>
            <person name="Li K."/>
            <person name="Lu H.F."/>
            <person name="Shi C."/>
            <person name="Zhu S.T."/>
            <person name="Xiao Z.Y."/>
            <person name="Nan H."/>
            <person name="Yue Y."/>
            <person name="Zhu X.G."/>
            <person name="Wu Y."/>
            <person name="Hong X.N."/>
            <person name="Fan G.Y."/>
            <person name="Tong Y."/>
            <person name="Zhang D."/>
            <person name="Mao C.L."/>
            <person name="Liu Y.L."/>
            <person name="Hao S.J."/>
            <person name="Liu W.Q."/>
            <person name="Lv M.Q."/>
            <person name="Zhang H.B."/>
            <person name="Liu Y."/>
            <person name="Hu-Tang G.R."/>
            <person name="Wang J.P."/>
            <person name="Wang J.H."/>
            <person name="Sun Y.H."/>
            <person name="Ni S.B."/>
            <person name="Chen W.B."/>
            <person name="Zhang X.C."/>
            <person name="Jiao Y.N."/>
            <person name="Eichler E.E."/>
            <person name="Li G.H."/>
            <person name="Liu X."/>
            <person name="Gao L.Z."/>
        </authorList>
    </citation>
    <scope>NUCLEOTIDE SEQUENCE [LARGE SCALE GENOMIC DNA]</scope>
    <source>
        <strain evidence="4">cv. GT1</strain>
        <tissue evidence="3">Leaf</tissue>
    </source>
</reference>
<organism evidence="3 4">
    <name type="scientific">Hevea brasiliensis</name>
    <name type="common">Para rubber tree</name>
    <name type="synonym">Siphonia brasiliensis</name>
    <dbReference type="NCBI Taxonomy" id="3981"/>
    <lineage>
        <taxon>Eukaryota</taxon>
        <taxon>Viridiplantae</taxon>
        <taxon>Streptophyta</taxon>
        <taxon>Embryophyta</taxon>
        <taxon>Tracheophyta</taxon>
        <taxon>Spermatophyta</taxon>
        <taxon>Magnoliopsida</taxon>
        <taxon>eudicotyledons</taxon>
        <taxon>Gunneridae</taxon>
        <taxon>Pentapetalae</taxon>
        <taxon>rosids</taxon>
        <taxon>fabids</taxon>
        <taxon>Malpighiales</taxon>
        <taxon>Euphorbiaceae</taxon>
        <taxon>Crotonoideae</taxon>
        <taxon>Micrandreae</taxon>
        <taxon>Hevea</taxon>
    </lineage>
</organism>
<feature type="domain" description="Retrovirus-related Pol polyprotein from transposon TNT 1-94-like beta-barrel" evidence="2">
    <location>
        <begin position="15"/>
        <end position="82"/>
    </location>
</feature>
<accession>A0A6A6NFL5</accession>
<name>A0A6A6NFL5_HEVBR</name>
<comment type="caution">
    <text evidence="3">The sequence shown here is derived from an EMBL/GenBank/DDBJ whole genome shotgun (WGS) entry which is preliminary data.</text>
</comment>
<dbReference type="AlphaFoldDB" id="A0A6A6NFL5"/>
<keyword evidence="4" id="KW-1185">Reference proteome</keyword>